<dbReference type="GO" id="GO:0016787">
    <property type="term" value="F:hydrolase activity"/>
    <property type="evidence" value="ECO:0007669"/>
    <property type="project" value="UniProtKB-KW"/>
</dbReference>
<feature type="domain" description="Nudix hydrolase" evidence="1">
    <location>
        <begin position="1"/>
        <end position="146"/>
    </location>
</feature>
<name>A0A4Q0I4V1_9FIRM</name>
<dbReference type="AlphaFoldDB" id="A0A4Q0I4V1"/>
<dbReference type="InterPro" id="IPR015797">
    <property type="entry name" value="NUDIX_hydrolase-like_dom_sf"/>
</dbReference>
<organism evidence="2 3">
    <name type="scientific">Acetivibrio mesophilus</name>
    <dbReference type="NCBI Taxonomy" id="2487273"/>
    <lineage>
        <taxon>Bacteria</taxon>
        <taxon>Bacillati</taxon>
        <taxon>Bacillota</taxon>
        <taxon>Clostridia</taxon>
        <taxon>Eubacteriales</taxon>
        <taxon>Oscillospiraceae</taxon>
        <taxon>Acetivibrio</taxon>
    </lineage>
</organism>
<reference evidence="3" key="1">
    <citation type="submission" date="2018-11" db="EMBL/GenBank/DDBJ databases">
        <title>Genome sequencing of a novel mesophilic and cellulolytic organism within the genus Hungateiclostridium.</title>
        <authorList>
            <person name="Rettenmaier R."/>
            <person name="Liebl W."/>
            <person name="Zverlov V."/>
        </authorList>
    </citation>
    <scope>NUCLEOTIDE SEQUENCE [LARGE SCALE GENOMIC DNA]</scope>
    <source>
        <strain evidence="3">N2K1</strain>
    </source>
</reference>
<dbReference type="Proteomes" id="UP000289166">
    <property type="component" value="Unassembled WGS sequence"/>
</dbReference>
<dbReference type="RefSeq" id="WP_069195076.1">
    <property type="nucleotide sequence ID" value="NZ_RLII01000007.1"/>
</dbReference>
<dbReference type="PROSITE" id="PS51462">
    <property type="entry name" value="NUDIX"/>
    <property type="match status" value="1"/>
</dbReference>
<dbReference type="EMBL" id="RLII01000007">
    <property type="protein sequence ID" value="RXE59316.1"/>
    <property type="molecule type" value="Genomic_DNA"/>
</dbReference>
<gene>
    <name evidence="2" type="ORF">EFD62_08080</name>
</gene>
<dbReference type="InterPro" id="IPR000086">
    <property type="entry name" value="NUDIX_hydrolase_dom"/>
</dbReference>
<sequence>MLMRSFAGGVVFSGDKVLLLKNERDEWVLPREVMHDGELSSEVALRKIREESGILPEIVFTAGQTNYEFSSTTCKKPFCNKTTWYIMESLNEENKIEKSRTGFMSFVKIDEAMNLINSGYDKSLVSLAYKKYREMVQNKEYEYAFN</sequence>
<dbReference type="SUPFAM" id="SSF55811">
    <property type="entry name" value="Nudix"/>
    <property type="match status" value="1"/>
</dbReference>
<dbReference type="Gene3D" id="3.90.79.10">
    <property type="entry name" value="Nucleoside Triphosphate Pyrophosphohydrolase"/>
    <property type="match status" value="1"/>
</dbReference>
<proteinExistence type="predicted"/>
<dbReference type="Pfam" id="PF00293">
    <property type="entry name" value="NUDIX"/>
    <property type="match status" value="1"/>
</dbReference>
<accession>A0A4Q0I4V1</accession>
<keyword evidence="2" id="KW-0378">Hydrolase</keyword>
<dbReference type="OrthoDB" id="1848782at2"/>
<comment type="caution">
    <text evidence="2">The sequence shown here is derived from an EMBL/GenBank/DDBJ whole genome shotgun (WGS) entry which is preliminary data.</text>
</comment>
<protein>
    <submittedName>
        <fullName evidence="2">NUDIX hydrolase</fullName>
    </submittedName>
</protein>
<evidence type="ECO:0000313" key="3">
    <source>
        <dbReference type="Proteomes" id="UP000289166"/>
    </source>
</evidence>
<keyword evidence="3" id="KW-1185">Reference proteome</keyword>
<evidence type="ECO:0000313" key="2">
    <source>
        <dbReference type="EMBL" id="RXE59316.1"/>
    </source>
</evidence>
<evidence type="ECO:0000259" key="1">
    <source>
        <dbReference type="PROSITE" id="PS51462"/>
    </source>
</evidence>